<comment type="caution">
    <text evidence="1">The sequence shown here is derived from an EMBL/GenBank/DDBJ whole genome shotgun (WGS) entry which is preliminary data.</text>
</comment>
<protein>
    <submittedName>
        <fullName evidence="1">Uncharacterized protein</fullName>
    </submittedName>
</protein>
<keyword evidence="2" id="KW-1185">Reference proteome</keyword>
<dbReference type="Proteomes" id="UP001196413">
    <property type="component" value="Unassembled WGS sequence"/>
</dbReference>
<organism evidence="1 2">
    <name type="scientific">Parelaphostrongylus tenuis</name>
    <name type="common">Meningeal worm</name>
    <dbReference type="NCBI Taxonomy" id="148309"/>
    <lineage>
        <taxon>Eukaryota</taxon>
        <taxon>Metazoa</taxon>
        <taxon>Ecdysozoa</taxon>
        <taxon>Nematoda</taxon>
        <taxon>Chromadorea</taxon>
        <taxon>Rhabditida</taxon>
        <taxon>Rhabditina</taxon>
        <taxon>Rhabditomorpha</taxon>
        <taxon>Strongyloidea</taxon>
        <taxon>Metastrongylidae</taxon>
        <taxon>Parelaphostrongylus</taxon>
    </lineage>
</organism>
<gene>
    <name evidence="1" type="ORF">KIN20_005844</name>
</gene>
<accession>A0AAD5QIX5</accession>
<reference evidence="1" key="1">
    <citation type="submission" date="2021-06" db="EMBL/GenBank/DDBJ databases">
        <title>Parelaphostrongylus tenuis whole genome reference sequence.</title>
        <authorList>
            <person name="Garwood T.J."/>
            <person name="Larsen P.A."/>
            <person name="Fountain-Jones N.M."/>
            <person name="Garbe J.R."/>
            <person name="Macchietto M.G."/>
            <person name="Kania S.A."/>
            <person name="Gerhold R.W."/>
            <person name="Richards J.E."/>
            <person name="Wolf T.M."/>
        </authorList>
    </citation>
    <scope>NUCLEOTIDE SEQUENCE</scope>
    <source>
        <strain evidence="1">MNPRO001-30</strain>
        <tissue evidence="1">Meninges</tissue>
    </source>
</reference>
<dbReference type="EMBL" id="JAHQIW010000803">
    <property type="protein sequence ID" value="KAJ1350125.1"/>
    <property type="molecule type" value="Genomic_DNA"/>
</dbReference>
<name>A0AAD5QIX5_PARTN</name>
<proteinExistence type="predicted"/>
<evidence type="ECO:0000313" key="1">
    <source>
        <dbReference type="EMBL" id="KAJ1350125.1"/>
    </source>
</evidence>
<evidence type="ECO:0000313" key="2">
    <source>
        <dbReference type="Proteomes" id="UP001196413"/>
    </source>
</evidence>
<sequence length="74" mass="8345">MTPHNESDSVSQQVIVGAQSSKKAVVVLILEIRDKLIEKVHNLSWLQRFTYPPILSTNDENIALHRKTCNSSSE</sequence>
<dbReference type="AlphaFoldDB" id="A0AAD5QIX5"/>